<organism evidence="1 2">
    <name type="scientific">Candidatus Scalindua brodae</name>
    <dbReference type="NCBI Taxonomy" id="237368"/>
    <lineage>
        <taxon>Bacteria</taxon>
        <taxon>Pseudomonadati</taxon>
        <taxon>Planctomycetota</taxon>
        <taxon>Candidatus Brocadiia</taxon>
        <taxon>Candidatus Brocadiales</taxon>
        <taxon>Candidatus Scalinduaceae</taxon>
        <taxon>Candidatus Scalindua</taxon>
    </lineage>
</organism>
<proteinExistence type="predicted"/>
<name>A0A0B0EE34_9BACT</name>
<dbReference type="EMBL" id="JRYO01000230">
    <property type="protein sequence ID" value="KHE90859.1"/>
    <property type="molecule type" value="Genomic_DNA"/>
</dbReference>
<accession>A0A0B0EE34</accession>
<evidence type="ECO:0000313" key="1">
    <source>
        <dbReference type="EMBL" id="KHE90859.1"/>
    </source>
</evidence>
<sequence length="32" mass="3564">MPVKASCRVSVNDSCFVKLLSNDGLSYRFPVM</sequence>
<protein>
    <submittedName>
        <fullName evidence="1">Uncharacterized protein</fullName>
    </submittedName>
</protein>
<evidence type="ECO:0000313" key="2">
    <source>
        <dbReference type="Proteomes" id="UP000030652"/>
    </source>
</evidence>
<dbReference type="Proteomes" id="UP000030652">
    <property type="component" value="Unassembled WGS sequence"/>
</dbReference>
<comment type="caution">
    <text evidence="1">The sequence shown here is derived from an EMBL/GenBank/DDBJ whole genome shotgun (WGS) entry which is preliminary data.</text>
</comment>
<dbReference type="AlphaFoldDB" id="A0A0B0EE34"/>
<gene>
    <name evidence="1" type="ORF">SCABRO_03388</name>
</gene>
<reference evidence="1 2" key="1">
    <citation type="submission" date="2014-10" db="EMBL/GenBank/DDBJ databases">
        <title>Draft genome of anammox bacterium scalindua brodae, obtained using differential coverage binning of sequence data from two enrichment reactors.</title>
        <authorList>
            <person name="Speth D.R."/>
            <person name="Russ L."/>
            <person name="Kartal B."/>
            <person name="Op den Camp H.J."/>
            <person name="Dutilh B.E."/>
            <person name="Jetten M.S."/>
        </authorList>
    </citation>
    <scope>NUCLEOTIDE SEQUENCE [LARGE SCALE GENOMIC DNA]</scope>
    <source>
        <strain evidence="1">RU1</strain>
    </source>
</reference>